<organism evidence="1 2">
    <name type="scientific">Nonomuraea solani</name>
    <dbReference type="NCBI Taxonomy" id="1144553"/>
    <lineage>
        <taxon>Bacteria</taxon>
        <taxon>Bacillati</taxon>
        <taxon>Actinomycetota</taxon>
        <taxon>Actinomycetes</taxon>
        <taxon>Streptosporangiales</taxon>
        <taxon>Streptosporangiaceae</taxon>
        <taxon>Nonomuraea</taxon>
    </lineage>
</organism>
<accession>A0A1H6C3G1</accession>
<dbReference type="InterPro" id="IPR011856">
    <property type="entry name" value="tRNA_endonuc-like_dom_sf"/>
</dbReference>
<keyword evidence="2" id="KW-1185">Reference proteome</keyword>
<protein>
    <submittedName>
        <fullName evidence="1">Uncharacterized protein</fullName>
    </submittedName>
</protein>
<proteinExistence type="predicted"/>
<evidence type="ECO:0000313" key="1">
    <source>
        <dbReference type="EMBL" id="SEG67504.1"/>
    </source>
</evidence>
<dbReference type="Gene3D" id="3.40.1350.10">
    <property type="match status" value="1"/>
</dbReference>
<reference evidence="1 2" key="1">
    <citation type="submission" date="2016-10" db="EMBL/GenBank/DDBJ databases">
        <authorList>
            <person name="de Groot N.N."/>
        </authorList>
    </citation>
    <scope>NUCLEOTIDE SEQUENCE [LARGE SCALE GENOMIC DNA]</scope>
    <source>
        <strain evidence="1 2">CGMCC 4.7037</strain>
    </source>
</reference>
<gene>
    <name evidence="1" type="ORF">SAMN05444920_103877</name>
</gene>
<sequence length="283" mass="32782">MELFDTYFEGVGVKVRYSDKGKYFNDTIDRFGGIEELGKFIKAKDTRSVLEKFMQKEKRTDNGVFYVRTDQRSYLDLDAFADSMGGQQNAANLLDELLIKEVVYRGYILKCERCSLSSWYSLDALSSVFTCNRCAFQQQFTQKHWKNGMVEPRWCYKLAETVYQFYEKNSHLTAQVLYQLKSQSTTAFHYAPEIDLIDFDGPGNNREMDVAAIVDGQIVFGECKTETLKLRDIVKFEQLVKMPIKNPARIIFATTQKVSKDFEKKMALVPNAELMVRSDLYDD</sequence>
<name>A0A1H6C3G1_9ACTN</name>
<dbReference type="Proteomes" id="UP000236732">
    <property type="component" value="Unassembled WGS sequence"/>
</dbReference>
<dbReference type="AlphaFoldDB" id="A0A1H6C3G1"/>
<dbReference type="GO" id="GO:0003676">
    <property type="term" value="F:nucleic acid binding"/>
    <property type="evidence" value="ECO:0007669"/>
    <property type="project" value="InterPro"/>
</dbReference>
<dbReference type="EMBL" id="FNVT01000003">
    <property type="protein sequence ID" value="SEG67504.1"/>
    <property type="molecule type" value="Genomic_DNA"/>
</dbReference>
<evidence type="ECO:0000313" key="2">
    <source>
        <dbReference type="Proteomes" id="UP000236732"/>
    </source>
</evidence>